<name>A0A0G0VWY2_UNCKA</name>
<sequence length="80" mass="8491">MDPKTLVVLFLVFAGVGSTVNSVLRIAGLTKNVVVEGGNGTRVVAMLASAVSLVGWLIFLYTLMFHGDVFIRASEFLFGG</sequence>
<gene>
    <name evidence="2" type="ORF">UU59_C0048G0006</name>
</gene>
<evidence type="ECO:0000313" key="3">
    <source>
        <dbReference type="Proteomes" id="UP000034544"/>
    </source>
</evidence>
<dbReference type="AlphaFoldDB" id="A0A0G0VWY2"/>
<reference evidence="2 3" key="1">
    <citation type="journal article" date="2015" name="Nature">
        <title>rRNA introns, odd ribosomes, and small enigmatic genomes across a large radiation of phyla.</title>
        <authorList>
            <person name="Brown C.T."/>
            <person name="Hug L.A."/>
            <person name="Thomas B.C."/>
            <person name="Sharon I."/>
            <person name="Castelle C.J."/>
            <person name="Singh A."/>
            <person name="Wilkins M.J."/>
            <person name="Williams K.H."/>
            <person name="Banfield J.F."/>
        </authorList>
    </citation>
    <scope>NUCLEOTIDE SEQUENCE [LARGE SCALE GENOMIC DNA]</scope>
</reference>
<evidence type="ECO:0000313" key="2">
    <source>
        <dbReference type="EMBL" id="KKS05355.1"/>
    </source>
</evidence>
<organism evidence="2 3">
    <name type="scientific">candidate division WWE3 bacterium GW2011_GWE1_41_27</name>
    <dbReference type="NCBI Taxonomy" id="1619131"/>
    <lineage>
        <taxon>Bacteria</taxon>
        <taxon>Katanobacteria</taxon>
    </lineage>
</organism>
<keyword evidence="1" id="KW-1133">Transmembrane helix</keyword>
<comment type="caution">
    <text evidence="2">The sequence shown here is derived from an EMBL/GenBank/DDBJ whole genome shotgun (WGS) entry which is preliminary data.</text>
</comment>
<dbReference type="Proteomes" id="UP000034544">
    <property type="component" value="Unassembled WGS sequence"/>
</dbReference>
<keyword evidence="1" id="KW-0812">Transmembrane</keyword>
<evidence type="ECO:0000256" key="1">
    <source>
        <dbReference type="SAM" id="Phobius"/>
    </source>
</evidence>
<dbReference type="EMBL" id="LCBF01000048">
    <property type="protein sequence ID" value="KKS05355.1"/>
    <property type="molecule type" value="Genomic_DNA"/>
</dbReference>
<accession>A0A0G0VWY2</accession>
<feature type="transmembrane region" description="Helical" evidence="1">
    <location>
        <begin position="46"/>
        <end position="65"/>
    </location>
</feature>
<proteinExistence type="predicted"/>
<keyword evidence="1" id="KW-0472">Membrane</keyword>
<protein>
    <submittedName>
        <fullName evidence="2">Uncharacterized protein</fullName>
    </submittedName>
</protein>